<feature type="domain" description="PAS" evidence="11">
    <location>
        <begin position="157"/>
        <end position="231"/>
    </location>
</feature>
<dbReference type="Proteomes" id="UP000321577">
    <property type="component" value="Unassembled WGS sequence"/>
</dbReference>
<dbReference type="PROSITE" id="PS50042">
    <property type="entry name" value="CNMP_BINDING_3"/>
    <property type="match status" value="1"/>
</dbReference>
<dbReference type="SUPFAM" id="SSF47384">
    <property type="entry name" value="Homodimeric domain of signal transducing histidine kinase"/>
    <property type="match status" value="1"/>
</dbReference>
<dbReference type="Gene3D" id="1.10.287.130">
    <property type="match status" value="1"/>
</dbReference>
<dbReference type="SMART" id="SM00448">
    <property type="entry name" value="REC"/>
    <property type="match status" value="1"/>
</dbReference>
<dbReference type="PANTHER" id="PTHR43304">
    <property type="entry name" value="PHYTOCHROME-LIKE PROTEIN CPH1"/>
    <property type="match status" value="1"/>
</dbReference>
<dbReference type="Pfam" id="PF13185">
    <property type="entry name" value="GAF_2"/>
    <property type="match status" value="1"/>
</dbReference>
<dbReference type="SMART" id="SM00086">
    <property type="entry name" value="PAC"/>
    <property type="match status" value="3"/>
</dbReference>
<dbReference type="PROSITE" id="PS50109">
    <property type="entry name" value="HIS_KIN"/>
    <property type="match status" value="1"/>
</dbReference>
<evidence type="ECO:0000259" key="12">
    <source>
        <dbReference type="PROSITE" id="PS50113"/>
    </source>
</evidence>
<evidence type="ECO:0000256" key="4">
    <source>
        <dbReference type="ARBA" id="ARBA00022679"/>
    </source>
</evidence>
<dbReference type="SMART" id="SM00065">
    <property type="entry name" value="GAF"/>
    <property type="match status" value="1"/>
</dbReference>
<evidence type="ECO:0000259" key="10">
    <source>
        <dbReference type="PROSITE" id="PS50110"/>
    </source>
</evidence>
<evidence type="ECO:0000313" key="13">
    <source>
        <dbReference type="EMBL" id="GEP44677.1"/>
    </source>
</evidence>
<dbReference type="PANTHER" id="PTHR43304:SF1">
    <property type="entry name" value="PAC DOMAIN-CONTAINING PROTEIN"/>
    <property type="match status" value="1"/>
</dbReference>
<gene>
    <name evidence="13" type="ORF">BGE01nite_39680</name>
</gene>
<dbReference type="InterPro" id="IPR000700">
    <property type="entry name" value="PAS-assoc_C"/>
</dbReference>
<dbReference type="EC" id="2.7.13.3" evidence="2"/>
<dbReference type="SUPFAM" id="SSF52172">
    <property type="entry name" value="CheY-like"/>
    <property type="match status" value="1"/>
</dbReference>
<dbReference type="Pfam" id="PF00072">
    <property type="entry name" value="Response_reg"/>
    <property type="match status" value="1"/>
</dbReference>
<dbReference type="OrthoDB" id="9813394at2"/>
<evidence type="ECO:0000313" key="14">
    <source>
        <dbReference type="Proteomes" id="UP000321577"/>
    </source>
</evidence>
<dbReference type="InterPro" id="IPR036890">
    <property type="entry name" value="HATPase_C_sf"/>
</dbReference>
<dbReference type="InterPro" id="IPR005467">
    <property type="entry name" value="His_kinase_dom"/>
</dbReference>
<dbReference type="InterPro" id="IPR003018">
    <property type="entry name" value="GAF"/>
</dbReference>
<keyword evidence="5" id="KW-0418">Kinase</keyword>
<dbReference type="Pfam" id="PF02518">
    <property type="entry name" value="HATPase_c"/>
    <property type="match status" value="1"/>
</dbReference>
<dbReference type="Gene3D" id="3.30.450.20">
    <property type="entry name" value="PAS domain"/>
    <property type="match status" value="3"/>
</dbReference>
<dbReference type="AlphaFoldDB" id="A0A512MD74"/>
<dbReference type="InterPro" id="IPR004358">
    <property type="entry name" value="Sig_transdc_His_kin-like_C"/>
</dbReference>
<accession>A0A512MD74</accession>
<dbReference type="CDD" id="cd00082">
    <property type="entry name" value="HisKA"/>
    <property type="match status" value="1"/>
</dbReference>
<dbReference type="InterPro" id="IPR052162">
    <property type="entry name" value="Sensor_kinase/Photoreceptor"/>
</dbReference>
<dbReference type="Pfam" id="PF00512">
    <property type="entry name" value="HisKA"/>
    <property type="match status" value="1"/>
</dbReference>
<evidence type="ECO:0000259" key="8">
    <source>
        <dbReference type="PROSITE" id="PS50042"/>
    </source>
</evidence>
<comment type="caution">
    <text evidence="13">The sequence shown here is derived from an EMBL/GenBank/DDBJ whole genome shotgun (WGS) entry which is preliminary data.</text>
</comment>
<dbReference type="PROSITE" id="PS50112">
    <property type="entry name" value="PAS"/>
    <property type="match status" value="2"/>
</dbReference>
<dbReference type="InterPro" id="IPR001610">
    <property type="entry name" value="PAC"/>
</dbReference>
<organism evidence="13 14">
    <name type="scientific">Brevifollis gellanilyticus</name>
    <dbReference type="NCBI Taxonomy" id="748831"/>
    <lineage>
        <taxon>Bacteria</taxon>
        <taxon>Pseudomonadati</taxon>
        <taxon>Verrucomicrobiota</taxon>
        <taxon>Verrucomicrobiia</taxon>
        <taxon>Verrucomicrobiales</taxon>
        <taxon>Verrucomicrobiaceae</taxon>
    </lineage>
</organism>
<dbReference type="PRINTS" id="PR00344">
    <property type="entry name" value="BCTRLSENSOR"/>
</dbReference>
<dbReference type="InterPro" id="IPR011006">
    <property type="entry name" value="CheY-like_superfamily"/>
</dbReference>
<keyword evidence="14" id="KW-1185">Reference proteome</keyword>
<dbReference type="InterPro" id="IPR003594">
    <property type="entry name" value="HATPase_dom"/>
</dbReference>
<dbReference type="SUPFAM" id="SSF55785">
    <property type="entry name" value="PYP-like sensor domain (PAS domain)"/>
    <property type="match status" value="3"/>
</dbReference>
<protein>
    <recommendedName>
        <fullName evidence="2">histidine kinase</fullName>
        <ecNumber evidence="2">2.7.13.3</ecNumber>
    </recommendedName>
</protein>
<comment type="catalytic activity">
    <reaction evidence="1">
        <text>ATP + protein L-histidine = ADP + protein N-phospho-L-histidine.</text>
        <dbReference type="EC" id="2.7.13.3"/>
    </reaction>
</comment>
<dbReference type="SMART" id="SM00387">
    <property type="entry name" value="HATPase_c"/>
    <property type="match status" value="1"/>
</dbReference>
<dbReference type="InterPro" id="IPR000595">
    <property type="entry name" value="cNMP-bd_dom"/>
</dbReference>
<evidence type="ECO:0000256" key="6">
    <source>
        <dbReference type="PROSITE-ProRule" id="PRU00169"/>
    </source>
</evidence>
<keyword evidence="3 6" id="KW-0597">Phosphoprotein</keyword>
<feature type="domain" description="PAC" evidence="12">
    <location>
        <begin position="234"/>
        <end position="286"/>
    </location>
</feature>
<feature type="modified residue" description="4-aspartylphosphate" evidence="6">
    <location>
        <position position="901"/>
    </location>
</feature>
<dbReference type="InterPro" id="IPR000014">
    <property type="entry name" value="PAS"/>
</dbReference>
<sequence>MSITSQLSAGSGEDAGSMQDLKQIEQAMRQSDEHFRTIANAAPLLIWLASTDKLCYFFNKGWLDFTGRSLEQEVGNGWAEGVHPDDFERCLEVYTQSFDARQPFEMEYRLRHHSGEHRWILDRGVPRFAQDGTFEGYLGNCTDVHQQKTTEAALRDTEAQTKAAMEAGAVGTWQWDMVQNIVTTNPTFARLFGLTAEQAEDGMPIEAYIAAIHPNDREPVEKQITAAIQSRSSYAVEYRVCDSTGAWRWVAARGAARYDEEGRPVSFPGALIDFTERKQAEVQIAAQNEVLDAVALGRPLEEIFELVTSSLERVIPGALASVLLANAEETQLFCGAGASLPAEYNAAVDGLFIAEGHGSCGTSASRRTPVHVSDIAHDPLWQQYRDFAAKHGLAACWSHPVLSPGGQLFGTIAIYFHAPRTATENETSLLASASRITGIAIGRKRSEESAQESKERFRGLADQMSQLAWMADAQGKVSWYNQRWYHFTGATPQKMKELGWEGVQHPAHAERVMKKWQSHLMSGEAWEDTFPMRGADARYRWFLSRAQPIRDAEGKIVRWFGTNTDITDQREVDAQIRSLLEDAQAARVSAEAAKERAESATRAKDDFLAQLSHELRTPLSPALLLSRELAEDETLSPSARADMETIARGIALQARLIDDMLDISRITTGKLRLDPHPMDAHDAMRLACDIILADANEHRLELSLHLDAEHHAIHADAVRVQQVFWNVLKNAVKFTPRGGSITVRTHNPVSPAGMIEVEVTDTGIGIEPDMLGRVFDAFAQGDHGFRFGGLGLGLAISQRLVELHHGNISVTSDGRDQGATFRIQLPLAVPTSDTPPAPRLESPMLKPSKPRRILLVEDHETTRATLARLLKRRGHQIVEAGTLAAAFEAAENHKFDLVISDLGLPDGDGHQLMSALSKSKGLIGIALSGYGMEDDLARSRASGFFTHLTKPVDFQALEAMIAAAPSR</sequence>
<dbReference type="RefSeq" id="WP_146852859.1">
    <property type="nucleotide sequence ID" value="NZ_BKAG01000034.1"/>
</dbReference>
<feature type="domain" description="PAC" evidence="12">
    <location>
        <begin position="524"/>
        <end position="578"/>
    </location>
</feature>
<dbReference type="InterPro" id="IPR029016">
    <property type="entry name" value="GAF-like_dom_sf"/>
</dbReference>
<evidence type="ECO:0000256" key="7">
    <source>
        <dbReference type="SAM" id="Coils"/>
    </source>
</evidence>
<dbReference type="InterPro" id="IPR035965">
    <property type="entry name" value="PAS-like_dom_sf"/>
</dbReference>
<keyword evidence="4" id="KW-0808">Transferase</keyword>
<feature type="coiled-coil region" evidence="7">
    <location>
        <begin position="576"/>
        <end position="610"/>
    </location>
</feature>
<feature type="domain" description="PAC" evidence="12">
    <location>
        <begin position="104"/>
        <end position="156"/>
    </location>
</feature>
<dbReference type="CDD" id="cd00130">
    <property type="entry name" value="PAS"/>
    <property type="match status" value="3"/>
</dbReference>
<feature type="domain" description="Histidine kinase" evidence="9">
    <location>
        <begin position="610"/>
        <end position="829"/>
    </location>
</feature>
<dbReference type="SMART" id="SM00091">
    <property type="entry name" value="PAS"/>
    <property type="match status" value="3"/>
</dbReference>
<evidence type="ECO:0000259" key="11">
    <source>
        <dbReference type="PROSITE" id="PS50112"/>
    </source>
</evidence>
<dbReference type="Gene3D" id="3.40.50.2300">
    <property type="match status" value="1"/>
</dbReference>
<dbReference type="SUPFAM" id="SSF55781">
    <property type="entry name" value="GAF domain-like"/>
    <property type="match status" value="1"/>
</dbReference>
<proteinExistence type="predicted"/>
<dbReference type="InterPro" id="IPR013655">
    <property type="entry name" value="PAS_fold_3"/>
</dbReference>
<dbReference type="InterPro" id="IPR003661">
    <property type="entry name" value="HisK_dim/P_dom"/>
</dbReference>
<dbReference type="PROSITE" id="PS50113">
    <property type="entry name" value="PAC"/>
    <property type="match status" value="3"/>
</dbReference>
<evidence type="ECO:0000256" key="2">
    <source>
        <dbReference type="ARBA" id="ARBA00012438"/>
    </source>
</evidence>
<dbReference type="FunFam" id="3.30.450.20:FF:000099">
    <property type="entry name" value="Sensory box sensor histidine kinase"/>
    <property type="match status" value="2"/>
</dbReference>
<evidence type="ECO:0000256" key="5">
    <source>
        <dbReference type="ARBA" id="ARBA00022777"/>
    </source>
</evidence>
<reference evidence="13 14" key="1">
    <citation type="submission" date="2019-07" db="EMBL/GenBank/DDBJ databases">
        <title>Whole genome shotgun sequence of Brevifollis gellanilyticus NBRC 108608.</title>
        <authorList>
            <person name="Hosoyama A."/>
            <person name="Uohara A."/>
            <person name="Ohji S."/>
            <person name="Ichikawa N."/>
        </authorList>
    </citation>
    <scope>NUCLEOTIDE SEQUENCE [LARGE SCALE GENOMIC DNA]</scope>
    <source>
        <strain evidence="13 14">NBRC 108608</strain>
    </source>
</reference>
<dbReference type="SUPFAM" id="SSF55874">
    <property type="entry name" value="ATPase domain of HSP90 chaperone/DNA topoisomerase II/histidine kinase"/>
    <property type="match status" value="1"/>
</dbReference>
<dbReference type="Gene3D" id="3.30.565.10">
    <property type="entry name" value="Histidine kinase-like ATPase, C-terminal domain"/>
    <property type="match status" value="1"/>
</dbReference>
<name>A0A512MD74_9BACT</name>
<dbReference type="InterPro" id="IPR001789">
    <property type="entry name" value="Sig_transdc_resp-reg_receiver"/>
</dbReference>
<keyword evidence="7" id="KW-0175">Coiled coil</keyword>
<evidence type="ECO:0000256" key="3">
    <source>
        <dbReference type="ARBA" id="ARBA00022553"/>
    </source>
</evidence>
<feature type="domain" description="Cyclic nucleotide-binding" evidence="8">
    <location>
        <begin position="406"/>
        <end position="423"/>
    </location>
</feature>
<dbReference type="Pfam" id="PF08447">
    <property type="entry name" value="PAS_3"/>
    <property type="match status" value="3"/>
</dbReference>
<dbReference type="PROSITE" id="PS50110">
    <property type="entry name" value="RESPONSE_REGULATORY"/>
    <property type="match status" value="1"/>
</dbReference>
<feature type="domain" description="Response regulatory" evidence="10">
    <location>
        <begin position="852"/>
        <end position="965"/>
    </location>
</feature>
<dbReference type="NCBIfam" id="TIGR00229">
    <property type="entry name" value="sensory_box"/>
    <property type="match status" value="3"/>
</dbReference>
<dbReference type="SMART" id="SM00388">
    <property type="entry name" value="HisKA"/>
    <property type="match status" value="1"/>
</dbReference>
<dbReference type="InterPro" id="IPR036097">
    <property type="entry name" value="HisK_dim/P_sf"/>
</dbReference>
<dbReference type="GO" id="GO:0000155">
    <property type="term" value="F:phosphorelay sensor kinase activity"/>
    <property type="evidence" value="ECO:0007669"/>
    <property type="project" value="InterPro"/>
</dbReference>
<dbReference type="Gene3D" id="3.30.450.40">
    <property type="match status" value="1"/>
</dbReference>
<feature type="domain" description="PAS" evidence="11">
    <location>
        <begin position="31"/>
        <end position="101"/>
    </location>
</feature>
<dbReference type="EMBL" id="BKAG01000034">
    <property type="protein sequence ID" value="GEP44677.1"/>
    <property type="molecule type" value="Genomic_DNA"/>
</dbReference>
<evidence type="ECO:0000259" key="9">
    <source>
        <dbReference type="PROSITE" id="PS50109"/>
    </source>
</evidence>
<evidence type="ECO:0000256" key="1">
    <source>
        <dbReference type="ARBA" id="ARBA00000085"/>
    </source>
</evidence>